<proteinExistence type="inferred from homology"/>
<keyword evidence="2" id="KW-0203">Cytokinin biosynthesis</keyword>
<dbReference type="EC" id="3.2.2.n1" evidence="2"/>
<gene>
    <name evidence="3" type="ORF">M3M39_00490</name>
</gene>
<dbReference type="EMBL" id="CP097118">
    <property type="protein sequence ID" value="USS88565.1"/>
    <property type="molecule type" value="Genomic_DNA"/>
</dbReference>
<accession>A0ABY5BV68</accession>
<evidence type="ECO:0000313" key="3">
    <source>
        <dbReference type="EMBL" id="USS88565.1"/>
    </source>
</evidence>
<dbReference type="Gene3D" id="3.40.50.450">
    <property type="match status" value="1"/>
</dbReference>
<organism evidence="3 4">
    <name type="scientific">Fructilactobacillus hinvesii</name>
    <dbReference type="NCBI Taxonomy" id="2940300"/>
    <lineage>
        <taxon>Bacteria</taxon>
        <taxon>Bacillati</taxon>
        <taxon>Bacillota</taxon>
        <taxon>Bacilli</taxon>
        <taxon>Lactobacillales</taxon>
        <taxon>Lactobacillaceae</taxon>
        <taxon>Fructilactobacillus</taxon>
    </lineage>
</organism>
<dbReference type="InterPro" id="IPR031100">
    <property type="entry name" value="LOG_fam"/>
</dbReference>
<evidence type="ECO:0000313" key="4">
    <source>
        <dbReference type="Proteomes" id="UP001057025"/>
    </source>
</evidence>
<evidence type="ECO:0000256" key="1">
    <source>
        <dbReference type="ARBA" id="ARBA00006763"/>
    </source>
</evidence>
<sequence>MKAVAVYCGAAPGNQPEYQATTVELAHWLVKNKLTLVYGGGGVGLMGLFAQTVLDDGGEVLGIMPRALVERGAALKILHNLQVVQNMSVRKQRMLEAADACIALPGGPGTLEEIVEAYSWTRIGANPNPCILYNVNNYYAPLREMISAMVQNEFLTAADRAKLCFAQSLPQITDFINNYTPPTVRKY</sequence>
<dbReference type="Proteomes" id="UP001057025">
    <property type="component" value="Chromosome"/>
</dbReference>
<name>A0ABY5BV68_9LACO</name>
<dbReference type="InterPro" id="IPR005269">
    <property type="entry name" value="LOG"/>
</dbReference>
<comment type="similarity">
    <text evidence="1 2">Belongs to the LOG family.</text>
</comment>
<dbReference type="SUPFAM" id="SSF102405">
    <property type="entry name" value="MCP/YpsA-like"/>
    <property type="match status" value="1"/>
</dbReference>
<dbReference type="PANTHER" id="PTHR31223:SF70">
    <property type="entry name" value="LOG FAMILY PROTEIN YJL055W"/>
    <property type="match status" value="1"/>
</dbReference>
<dbReference type="PANTHER" id="PTHR31223">
    <property type="entry name" value="LOG FAMILY PROTEIN YJL055W"/>
    <property type="match status" value="1"/>
</dbReference>
<keyword evidence="2" id="KW-0378">Hydrolase</keyword>
<dbReference type="Pfam" id="PF03641">
    <property type="entry name" value="Lysine_decarbox"/>
    <property type="match status" value="1"/>
</dbReference>
<evidence type="ECO:0000256" key="2">
    <source>
        <dbReference type="RuleBase" id="RU363015"/>
    </source>
</evidence>
<keyword evidence="4" id="KW-1185">Reference proteome</keyword>
<protein>
    <recommendedName>
        <fullName evidence="2">Cytokinin riboside 5'-monophosphate phosphoribohydrolase</fullName>
        <ecNumber evidence="2">3.2.2.n1</ecNumber>
    </recommendedName>
</protein>
<dbReference type="NCBIfam" id="TIGR00730">
    <property type="entry name" value="Rossman fold protein, TIGR00730 family"/>
    <property type="match status" value="1"/>
</dbReference>
<reference evidence="3" key="1">
    <citation type="submission" date="2022-05" db="EMBL/GenBank/DDBJ databases">
        <authorList>
            <person name="Oliphant S.A."/>
            <person name="Watson-Haigh N.S."/>
            <person name="Sumby K.M."/>
            <person name="Gardner J.M."/>
            <person name="Jiranek V."/>
        </authorList>
    </citation>
    <scope>NUCLEOTIDE SEQUENCE</scope>
    <source>
        <strain evidence="3">KI11_C11</strain>
    </source>
</reference>